<dbReference type="EnsemblMetazoa" id="XM_021050224.2">
    <property type="protein sequence ID" value="XP_020905883.1"/>
    <property type="gene ID" value="LOC110244063"/>
</dbReference>
<dbReference type="PANTHER" id="PTHR14796:SF3">
    <property type="entry name" value="NEURENSIN 1-LIKE-RELATED"/>
    <property type="match status" value="1"/>
</dbReference>
<dbReference type="GeneID" id="110244063"/>
<dbReference type="InterPro" id="IPR024883">
    <property type="entry name" value="Neurensin"/>
</dbReference>
<dbReference type="GO" id="GO:0043025">
    <property type="term" value="C:neuronal cell body"/>
    <property type="evidence" value="ECO:0007669"/>
    <property type="project" value="TreeGrafter"/>
</dbReference>
<evidence type="ECO:0000256" key="2">
    <source>
        <dbReference type="SAM" id="Phobius"/>
    </source>
</evidence>
<dbReference type="GO" id="GO:0030133">
    <property type="term" value="C:transport vesicle"/>
    <property type="evidence" value="ECO:0007669"/>
    <property type="project" value="InterPro"/>
</dbReference>
<feature type="region of interest" description="Disordered" evidence="1">
    <location>
        <begin position="244"/>
        <end position="265"/>
    </location>
</feature>
<keyword evidence="2" id="KW-0472">Membrane</keyword>
<name>A0A913XL33_EXADI</name>
<accession>A0A913XL33</accession>
<feature type="transmembrane region" description="Helical" evidence="2">
    <location>
        <begin position="112"/>
        <end position="134"/>
    </location>
</feature>
<dbReference type="GO" id="GO:0007399">
    <property type="term" value="P:nervous system development"/>
    <property type="evidence" value="ECO:0007669"/>
    <property type="project" value="TreeGrafter"/>
</dbReference>
<dbReference type="RefSeq" id="XP_020905883.1">
    <property type="nucleotide sequence ID" value="XM_021050224.2"/>
</dbReference>
<dbReference type="PANTHER" id="PTHR14796">
    <property type="entry name" value="NEURENSIN 1-RELATED"/>
    <property type="match status" value="1"/>
</dbReference>
<organism evidence="3 4">
    <name type="scientific">Exaiptasia diaphana</name>
    <name type="common">Tropical sea anemone</name>
    <name type="synonym">Aiptasia pulchella</name>
    <dbReference type="NCBI Taxonomy" id="2652724"/>
    <lineage>
        <taxon>Eukaryota</taxon>
        <taxon>Metazoa</taxon>
        <taxon>Cnidaria</taxon>
        <taxon>Anthozoa</taxon>
        <taxon>Hexacorallia</taxon>
        <taxon>Actiniaria</taxon>
        <taxon>Aiptasiidae</taxon>
        <taxon>Exaiptasia</taxon>
    </lineage>
</organism>
<dbReference type="Proteomes" id="UP000887567">
    <property type="component" value="Unplaced"/>
</dbReference>
<keyword evidence="4" id="KW-1185">Reference proteome</keyword>
<keyword evidence="2" id="KW-0812">Transmembrane</keyword>
<feature type="compositionally biased region" description="Low complexity" evidence="1">
    <location>
        <begin position="1"/>
        <end position="16"/>
    </location>
</feature>
<evidence type="ECO:0000256" key="1">
    <source>
        <dbReference type="SAM" id="MobiDB-lite"/>
    </source>
</evidence>
<protein>
    <submittedName>
        <fullName evidence="3">Uncharacterized protein</fullName>
    </submittedName>
</protein>
<dbReference type="Pfam" id="PF14927">
    <property type="entry name" value="Neurensin"/>
    <property type="match status" value="1"/>
</dbReference>
<feature type="transmembrane region" description="Helical" evidence="2">
    <location>
        <begin position="164"/>
        <end position="186"/>
    </location>
</feature>
<dbReference type="KEGG" id="epa:110244063"/>
<dbReference type="OMA" id="TREPHEE"/>
<keyword evidence="2" id="KW-1133">Transmembrane helix</keyword>
<dbReference type="GO" id="GO:0043005">
    <property type="term" value="C:neuron projection"/>
    <property type="evidence" value="ECO:0007669"/>
    <property type="project" value="TreeGrafter"/>
</dbReference>
<feature type="region of interest" description="Disordered" evidence="1">
    <location>
        <begin position="1"/>
        <end position="20"/>
    </location>
</feature>
<dbReference type="AlphaFoldDB" id="A0A913XL33"/>
<evidence type="ECO:0000313" key="4">
    <source>
        <dbReference type="Proteomes" id="UP000887567"/>
    </source>
</evidence>
<sequence>MNGNQNINDQNNSVQNGQCYTVDGPKEGHGLYPSLEYNRGTATYDSMQHLYALHQPPSYDEINRSGTHGGSRFGLIRGYHQQMYEPTSQPVQCCDCSWMQSRHDKQDPKCNWGIISGILLLILGVLALTMGYTLPQKTPSFEERKRLTEQELRDIERVELYVEVFIITGLAVLSLGGVVISAGILYPLCRNGRDSYDESYFNKYYASEVYVKRDDSVPPSTKQIVNFGFHKDVVPTDVTLRRIQPEREPKQNIDTQPLDTQEAIK</sequence>
<evidence type="ECO:0000313" key="3">
    <source>
        <dbReference type="EnsemblMetazoa" id="XP_020905883.1"/>
    </source>
</evidence>
<dbReference type="OrthoDB" id="5979667at2759"/>
<proteinExistence type="predicted"/>
<reference evidence="3" key="1">
    <citation type="submission" date="2022-11" db="UniProtKB">
        <authorList>
            <consortium name="EnsemblMetazoa"/>
        </authorList>
    </citation>
    <scope>IDENTIFICATION</scope>
</reference>